<dbReference type="AlphaFoldDB" id="A0A316UZV5"/>
<comment type="cofactor">
    <cofactor evidence="1">
        <name>pyridoxal 5'-phosphate</name>
        <dbReference type="ChEBI" id="CHEBI:597326"/>
    </cofactor>
</comment>
<dbReference type="GO" id="GO:0008483">
    <property type="term" value="F:transaminase activity"/>
    <property type="evidence" value="ECO:0007669"/>
    <property type="project" value="UniProtKB-KW"/>
</dbReference>
<feature type="chain" id="PRO_5016286152" evidence="7">
    <location>
        <begin position="25"/>
        <end position="513"/>
    </location>
</feature>
<keyword evidence="4 9" id="KW-0808">Transferase</keyword>
<feature type="signal peptide" evidence="7">
    <location>
        <begin position="1"/>
        <end position="24"/>
    </location>
</feature>
<accession>A0A316UZV5</accession>
<evidence type="ECO:0000313" key="10">
    <source>
        <dbReference type="Proteomes" id="UP000245884"/>
    </source>
</evidence>
<dbReference type="PANTHER" id="PTHR42790">
    <property type="entry name" value="AMINOTRANSFERASE"/>
    <property type="match status" value="1"/>
</dbReference>
<comment type="similarity">
    <text evidence="2">Belongs to the class-I pyridoxal-phosphate-dependent aminotransferase family.</text>
</comment>
<dbReference type="GeneID" id="37030626"/>
<evidence type="ECO:0000313" key="9">
    <source>
        <dbReference type="EMBL" id="PWN29453.1"/>
    </source>
</evidence>
<dbReference type="Pfam" id="PF00155">
    <property type="entry name" value="Aminotran_1_2"/>
    <property type="match status" value="1"/>
</dbReference>
<evidence type="ECO:0000256" key="5">
    <source>
        <dbReference type="ARBA" id="ARBA00022898"/>
    </source>
</evidence>
<keyword evidence="7" id="KW-0732">Signal</keyword>
<evidence type="ECO:0000256" key="6">
    <source>
        <dbReference type="SAM" id="MobiDB-lite"/>
    </source>
</evidence>
<keyword evidence="10" id="KW-1185">Reference proteome</keyword>
<dbReference type="InterPro" id="IPR015421">
    <property type="entry name" value="PyrdxlP-dep_Trfase_major"/>
</dbReference>
<dbReference type="RefSeq" id="XP_025364065.1">
    <property type="nucleotide sequence ID" value="XM_025508803.1"/>
</dbReference>
<dbReference type="GO" id="GO:1901605">
    <property type="term" value="P:alpha-amino acid metabolic process"/>
    <property type="evidence" value="ECO:0007669"/>
    <property type="project" value="TreeGrafter"/>
</dbReference>
<evidence type="ECO:0000256" key="1">
    <source>
        <dbReference type="ARBA" id="ARBA00001933"/>
    </source>
</evidence>
<proteinExistence type="inferred from homology"/>
<protein>
    <submittedName>
        <fullName evidence="9">PLP-dependent transferase</fullName>
    </submittedName>
</protein>
<dbReference type="Proteomes" id="UP000245884">
    <property type="component" value="Unassembled WGS sequence"/>
</dbReference>
<evidence type="ECO:0000259" key="8">
    <source>
        <dbReference type="Pfam" id="PF00155"/>
    </source>
</evidence>
<dbReference type="SUPFAM" id="SSF53383">
    <property type="entry name" value="PLP-dependent transferases"/>
    <property type="match status" value="1"/>
</dbReference>
<sequence>MSVDDCFGLTGLLLLRLLLRLRLSHRDLRNATASNTTRHDMPADLRDGGSDDPTNTNGASSFSSSSSSPDWSTYLGTSKPRLPAPIRSLFPLELIPGMISLLAGKPNADTYPFASINLELKPGPDGTTPAPLRIEGKDLEDALQYGATAGLPRLNKWLVDFQSHVHRRHVDAQKWQVTLGVGSQDLLSKSFEMLLDPDVDSILVEEPAYAGILPCLHACRANVVSIASDDQGVDPQALEEALANFPKDKPKPKCLYTTPTGANPSGTTASEQRKRDILAICRRHSVLILEDDPYYFLDFSKLGEDPVTRYRPLSYFALDGESASPGLVLRYDSFSKVLSGGMRLGYLTAHPTFVKGIDLITGVANLSTSGAAQCIALAILEHWGVEGFLQHADRVATFYRDRRDRFEAAARRVLGRGPAVAEWITPTAGMFLWLKLKLPEDEQDSFSIISNEAKDAGVLAVPGGAFMPMRGKESCYVRTSFSLVPENDFEEGFERLRRVIEGVWKRKGLSVPA</sequence>
<dbReference type="PANTHER" id="PTHR42790:SF19">
    <property type="entry name" value="KYNURENINE_ALPHA-AMINOADIPATE AMINOTRANSFERASE, MITOCHONDRIAL"/>
    <property type="match status" value="1"/>
</dbReference>
<dbReference type="InterPro" id="IPR050859">
    <property type="entry name" value="Class-I_PLP-dep_aminotransf"/>
</dbReference>
<name>A0A316UZV5_9BASI</name>
<dbReference type="EMBL" id="KZ819663">
    <property type="protein sequence ID" value="PWN29453.1"/>
    <property type="molecule type" value="Genomic_DNA"/>
</dbReference>
<evidence type="ECO:0000256" key="2">
    <source>
        <dbReference type="ARBA" id="ARBA00007441"/>
    </source>
</evidence>
<evidence type="ECO:0000256" key="4">
    <source>
        <dbReference type="ARBA" id="ARBA00022679"/>
    </source>
</evidence>
<organism evidence="9 10">
    <name type="scientific">Jaminaea rosea</name>
    <dbReference type="NCBI Taxonomy" id="1569628"/>
    <lineage>
        <taxon>Eukaryota</taxon>
        <taxon>Fungi</taxon>
        <taxon>Dikarya</taxon>
        <taxon>Basidiomycota</taxon>
        <taxon>Ustilaginomycotina</taxon>
        <taxon>Exobasidiomycetes</taxon>
        <taxon>Microstromatales</taxon>
        <taxon>Microstromatales incertae sedis</taxon>
        <taxon>Jaminaea</taxon>
    </lineage>
</organism>
<keyword evidence="5" id="KW-0663">Pyridoxal phosphate</keyword>
<dbReference type="OrthoDB" id="691673at2759"/>
<feature type="region of interest" description="Disordered" evidence="6">
    <location>
        <begin position="33"/>
        <end position="74"/>
    </location>
</feature>
<dbReference type="GO" id="GO:0030170">
    <property type="term" value="F:pyridoxal phosphate binding"/>
    <property type="evidence" value="ECO:0007669"/>
    <property type="project" value="InterPro"/>
</dbReference>
<feature type="domain" description="Aminotransferase class I/classII large" evidence="8">
    <location>
        <begin position="140"/>
        <end position="494"/>
    </location>
</feature>
<dbReference type="STRING" id="1569628.A0A316UZV5"/>
<dbReference type="Gene3D" id="3.40.640.10">
    <property type="entry name" value="Type I PLP-dependent aspartate aminotransferase-like (Major domain)"/>
    <property type="match status" value="1"/>
</dbReference>
<feature type="compositionally biased region" description="Basic and acidic residues" evidence="6">
    <location>
        <begin position="37"/>
        <end position="49"/>
    </location>
</feature>
<evidence type="ECO:0000256" key="7">
    <source>
        <dbReference type="SAM" id="SignalP"/>
    </source>
</evidence>
<dbReference type="InterPro" id="IPR015424">
    <property type="entry name" value="PyrdxlP-dep_Trfase"/>
</dbReference>
<reference evidence="9 10" key="1">
    <citation type="journal article" date="2018" name="Mol. Biol. Evol.">
        <title>Broad Genomic Sampling Reveals a Smut Pathogenic Ancestry of the Fungal Clade Ustilaginomycotina.</title>
        <authorList>
            <person name="Kijpornyongpan T."/>
            <person name="Mondo S.J."/>
            <person name="Barry K."/>
            <person name="Sandor L."/>
            <person name="Lee J."/>
            <person name="Lipzen A."/>
            <person name="Pangilinan J."/>
            <person name="LaButti K."/>
            <person name="Hainaut M."/>
            <person name="Henrissat B."/>
            <person name="Grigoriev I.V."/>
            <person name="Spatafora J.W."/>
            <person name="Aime M.C."/>
        </authorList>
    </citation>
    <scope>NUCLEOTIDE SEQUENCE [LARGE SCALE GENOMIC DNA]</scope>
    <source>
        <strain evidence="9 10">MCA 5214</strain>
    </source>
</reference>
<dbReference type="CDD" id="cd00609">
    <property type="entry name" value="AAT_like"/>
    <property type="match status" value="1"/>
</dbReference>
<dbReference type="InterPro" id="IPR004839">
    <property type="entry name" value="Aminotransferase_I/II_large"/>
</dbReference>
<keyword evidence="3" id="KW-0032">Aminotransferase</keyword>
<gene>
    <name evidence="9" type="ORF">BDZ90DRAFT_273439</name>
</gene>
<evidence type="ECO:0000256" key="3">
    <source>
        <dbReference type="ARBA" id="ARBA00022576"/>
    </source>
</evidence>